<dbReference type="AlphaFoldDB" id="K0S0S6"/>
<keyword evidence="3" id="KW-1185">Reference proteome</keyword>
<organism evidence="2 3">
    <name type="scientific">Thalassiosira oceanica</name>
    <name type="common">Marine diatom</name>
    <dbReference type="NCBI Taxonomy" id="159749"/>
    <lineage>
        <taxon>Eukaryota</taxon>
        <taxon>Sar</taxon>
        <taxon>Stramenopiles</taxon>
        <taxon>Ochrophyta</taxon>
        <taxon>Bacillariophyta</taxon>
        <taxon>Coscinodiscophyceae</taxon>
        <taxon>Thalassiosirophycidae</taxon>
        <taxon>Thalassiosirales</taxon>
        <taxon>Thalassiosiraceae</taxon>
        <taxon>Thalassiosira</taxon>
    </lineage>
</organism>
<dbReference type="Proteomes" id="UP000266841">
    <property type="component" value="Unassembled WGS sequence"/>
</dbReference>
<reference evidence="2 3" key="1">
    <citation type="journal article" date="2012" name="Genome Biol.">
        <title>Genome and low-iron response of an oceanic diatom adapted to chronic iron limitation.</title>
        <authorList>
            <person name="Lommer M."/>
            <person name="Specht M."/>
            <person name="Roy A.S."/>
            <person name="Kraemer L."/>
            <person name="Andreson R."/>
            <person name="Gutowska M.A."/>
            <person name="Wolf J."/>
            <person name="Bergner S.V."/>
            <person name="Schilhabel M.B."/>
            <person name="Klostermeier U.C."/>
            <person name="Beiko R.G."/>
            <person name="Rosenstiel P."/>
            <person name="Hippler M."/>
            <person name="Laroche J."/>
        </authorList>
    </citation>
    <scope>NUCLEOTIDE SEQUENCE [LARGE SCALE GENOMIC DNA]</scope>
    <source>
        <strain evidence="2 3">CCMP1005</strain>
    </source>
</reference>
<feature type="compositionally biased region" description="Basic and acidic residues" evidence="1">
    <location>
        <begin position="1"/>
        <end position="14"/>
    </location>
</feature>
<evidence type="ECO:0000313" key="3">
    <source>
        <dbReference type="Proteomes" id="UP000266841"/>
    </source>
</evidence>
<sequence>MRGGWRLDRGEGRRPPSSRSFPGRNRPGERSPSRPGERDDGEEGFDRFVAGGRSSVALSYLADLGGGGTKPASPEMRPQGRPTRGAATRAGAARPSNARDLPRSPIADGRSLSPFISETVPVK</sequence>
<proteinExistence type="predicted"/>
<accession>K0S0S6</accession>
<gene>
    <name evidence="2" type="ORF">THAOC_21591</name>
</gene>
<feature type="compositionally biased region" description="Low complexity" evidence="1">
    <location>
        <begin position="15"/>
        <end position="25"/>
    </location>
</feature>
<evidence type="ECO:0000313" key="2">
    <source>
        <dbReference type="EMBL" id="EJK58299.1"/>
    </source>
</evidence>
<protein>
    <submittedName>
        <fullName evidence="2">Uncharacterized protein</fullName>
    </submittedName>
</protein>
<feature type="compositionally biased region" description="Basic and acidic residues" evidence="1">
    <location>
        <begin position="26"/>
        <end position="38"/>
    </location>
</feature>
<feature type="non-terminal residue" evidence="2">
    <location>
        <position position="123"/>
    </location>
</feature>
<feature type="region of interest" description="Disordered" evidence="1">
    <location>
        <begin position="61"/>
        <end position="123"/>
    </location>
</feature>
<feature type="compositionally biased region" description="Low complexity" evidence="1">
    <location>
        <begin position="80"/>
        <end position="95"/>
    </location>
</feature>
<evidence type="ECO:0000256" key="1">
    <source>
        <dbReference type="SAM" id="MobiDB-lite"/>
    </source>
</evidence>
<name>K0S0S6_THAOC</name>
<comment type="caution">
    <text evidence="2">The sequence shown here is derived from an EMBL/GenBank/DDBJ whole genome shotgun (WGS) entry which is preliminary data.</text>
</comment>
<dbReference type="EMBL" id="AGNL01025649">
    <property type="protein sequence ID" value="EJK58299.1"/>
    <property type="molecule type" value="Genomic_DNA"/>
</dbReference>
<feature type="region of interest" description="Disordered" evidence="1">
    <location>
        <begin position="1"/>
        <end position="47"/>
    </location>
</feature>